<name>A0AAD8M605_9APIA</name>
<feature type="region of interest" description="Disordered" evidence="1">
    <location>
        <begin position="1405"/>
        <end position="1424"/>
    </location>
</feature>
<evidence type="ECO:0000313" key="3">
    <source>
        <dbReference type="Proteomes" id="UP001237642"/>
    </source>
</evidence>
<feature type="region of interest" description="Disordered" evidence="1">
    <location>
        <begin position="379"/>
        <end position="414"/>
    </location>
</feature>
<feature type="compositionally biased region" description="Polar residues" evidence="1">
    <location>
        <begin position="694"/>
        <end position="707"/>
    </location>
</feature>
<feature type="region of interest" description="Disordered" evidence="1">
    <location>
        <begin position="1102"/>
        <end position="1132"/>
    </location>
</feature>
<feature type="compositionally biased region" description="Polar residues" evidence="1">
    <location>
        <begin position="1203"/>
        <end position="1227"/>
    </location>
</feature>
<dbReference type="PANTHER" id="PTHR31008:SF15">
    <property type="entry name" value="GPI-ANCHORED ADHESIN-LIKE PROTEIN"/>
    <property type="match status" value="1"/>
</dbReference>
<feature type="compositionally biased region" description="Acidic residues" evidence="1">
    <location>
        <begin position="1153"/>
        <end position="1166"/>
    </location>
</feature>
<feature type="compositionally biased region" description="Polar residues" evidence="1">
    <location>
        <begin position="953"/>
        <end position="976"/>
    </location>
</feature>
<accession>A0AAD8M605</accession>
<feature type="compositionally biased region" description="Polar residues" evidence="1">
    <location>
        <begin position="525"/>
        <end position="537"/>
    </location>
</feature>
<keyword evidence="3" id="KW-1185">Reference proteome</keyword>
<evidence type="ECO:0000313" key="2">
    <source>
        <dbReference type="EMBL" id="KAK1360919.1"/>
    </source>
</evidence>
<feature type="compositionally biased region" description="Basic and acidic residues" evidence="1">
    <location>
        <begin position="1183"/>
        <end position="1202"/>
    </location>
</feature>
<dbReference type="Proteomes" id="UP001237642">
    <property type="component" value="Unassembled WGS sequence"/>
</dbReference>
<reference evidence="2" key="1">
    <citation type="submission" date="2023-02" db="EMBL/GenBank/DDBJ databases">
        <title>Genome of toxic invasive species Heracleum sosnowskyi carries increased number of genes despite the absence of recent whole-genome duplications.</title>
        <authorList>
            <person name="Schelkunov M."/>
            <person name="Shtratnikova V."/>
            <person name="Makarenko M."/>
            <person name="Klepikova A."/>
            <person name="Omelchenko D."/>
            <person name="Novikova G."/>
            <person name="Obukhova E."/>
            <person name="Bogdanov V."/>
            <person name="Penin A."/>
            <person name="Logacheva M."/>
        </authorList>
    </citation>
    <scope>NUCLEOTIDE SEQUENCE</scope>
    <source>
        <strain evidence="2">Hsosn_3</strain>
        <tissue evidence="2">Leaf</tissue>
    </source>
</reference>
<feature type="region of interest" description="Disordered" evidence="1">
    <location>
        <begin position="256"/>
        <end position="310"/>
    </location>
</feature>
<feature type="compositionally biased region" description="Basic and acidic residues" evidence="1">
    <location>
        <begin position="1057"/>
        <end position="1071"/>
    </location>
</feature>
<feature type="region of interest" description="Disordered" evidence="1">
    <location>
        <begin position="1239"/>
        <end position="1320"/>
    </location>
</feature>
<feature type="region of interest" description="Disordered" evidence="1">
    <location>
        <begin position="484"/>
        <end position="537"/>
    </location>
</feature>
<dbReference type="EMBL" id="JAUIZM010000010">
    <property type="protein sequence ID" value="KAK1360919.1"/>
    <property type="molecule type" value="Genomic_DNA"/>
</dbReference>
<sequence>MKSDTPIDYAVFQLSPKRSRCELFVSRDGNIEKLASGLLKPFVAQLKIAEEQVALAAKSIKLETENYRDGERWFTKGTLERFVRFVSTPEVLEMVNTFDAEMSQLEAARVIYSQGVQDHTSSTSGGDGSSATTAADATKKELLRAIDVRLAAVKQDIATTCARAAAAGFNHESVSELQIFSDHFGAYRLNDACNKFLSLCERRPDLMNSWNSGVDDRTVRSSYGSDMSIDYEATKEQLQEEHEPVFQQSCEPSKFSWQQLNSSSPTASLRRSRECSTERDDTSSALEKKEESGGCEVEPLRIPPGPPARRLSVQDRISLFENKQKETSSGSGGKPVVAKSAELRRLSSDISSGSAAAEKAVLRRWSGVSDMSISVDLSDEKKEVDNPAYTSSIATATQPKPDDRKNLHSSASLDKPEFRSIPGIVCEVRSEDQTVVSVREEGKSRKAFVNPIIPLAASSGRAGDSCESENSDLILGTVKAQENNLSSSSSSQAGVMDQPISESQLRSFSSDRPERFGFKNHGRSRSSIEQGETLDQATSETQIANLKEGRTPQMKPVTFASKSGITLTAKESYQPSGDHNLDGEEDLGSKEQSAPRSRLRAPMKTAMDSRQSDGGSKIREAFSAQYRGSLGAQLGSQVSTESIKETEETKNQASASSEKHYASPVLNIEDSGNPKNMFQKQDPAREHTRKSRKSNSSSIYGNNNTLFSGKMVSKDQDDIFSTPETPTEQLQRIRQTKGNQELNDELKIKANELEKLFAEHKLRGPGDLSNSTRRSKPNDIQIEQASSSIPDRKQVADTTPHILDNNMTVSSESLRNVVNLNDGLHVDTADNKDYVDNVKYNVSDFGLLDESRGKCYDTYMQKRDTKLREEWGSRRTEKEAKLKEMQNIFECSRREMWDKLSGPTDRNDSAYSARRRAERLKSFKNQSSLKIEQQPDFLQSEDEDPIDLAEQKSFGQDSSINDASLGNGASRSTQNKRLLPPNRNFSSSTPRNLSVAASRSASKASNSSLARRRMQSENPLAQSVPNFSDLRKENTKPYSASSKIARPQLRNYTRSRSTNEEIPNVKEEKARRSQSVKKTSTSPAEFKGMSAFNADAAVLSPRKFDTGQTEQSRYDRYGQPTESKPYLQNKYSIGRGAGDMKLKASMMFKPIDNDEESDELAFDPEDSAAIVKDDDEEASLTRTSEDNLGMDHREPSVGRESAKMNTSGSEDGDALQSTSQVDKSLFPSSMNSALHAVGAVQESPGESPMSWNSRVQHPFSYPHDGSDIDASVDSPMGSPASWNLHALNQTEADAARMRKKWGSAQKPMIGTNLSSNQSRKDVSKGFKRLLKFGRKSRGTETLVDWISATTSEGDDDTEDGRDLANRSSEDLRKSRMGFSQDHASEECFHESDFYSEQALRSSIPAPPANFRLREDHLSGSSMKAPRSFFSLSSFRSKGESKLR</sequence>
<proteinExistence type="predicted"/>
<protein>
    <submittedName>
        <fullName evidence="2">Polyphosphatidylinositol phosphatase INP52</fullName>
    </submittedName>
</protein>
<feature type="region of interest" description="Disordered" evidence="1">
    <location>
        <begin position="1347"/>
        <end position="1380"/>
    </location>
</feature>
<reference evidence="2" key="2">
    <citation type="submission" date="2023-05" db="EMBL/GenBank/DDBJ databases">
        <authorList>
            <person name="Schelkunov M.I."/>
        </authorList>
    </citation>
    <scope>NUCLEOTIDE SEQUENCE</scope>
    <source>
        <strain evidence="2">Hsosn_3</strain>
        <tissue evidence="2">Leaf</tissue>
    </source>
</reference>
<feature type="compositionally biased region" description="Low complexity" evidence="1">
    <location>
        <begin position="994"/>
        <end position="1009"/>
    </location>
</feature>
<gene>
    <name evidence="2" type="ORF">POM88_045393</name>
</gene>
<feature type="region of interest" description="Disordered" evidence="1">
    <location>
        <begin position="571"/>
        <end position="616"/>
    </location>
</feature>
<feature type="region of interest" description="Disordered" evidence="1">
    <location>
        <begin position="953"/>
        <end position="1083"/>
    </location>
</feature>
<dbReference type="PANTHER" id="PTHR31008">
    <property type="entry name" value="COP1-INTERACTING PROTEIN-RELATED"/>
    <property type="match status" value="1"/>
</dbReference>
<evidence type="ECO:0000256" key="1">
    <source>
        <dbReference type="SAM" id="MobiDB-lite"/>
    </source>
</evidence>
<feature type="region of interest" description="Disordered" evidence="1">
    <location>
        <begin position="761"/>
        <end position="795"/>
    </location>
</feature>
<feature type="region of interest" description="Disordered" evidence="1">
    <location>
        <begin position="632"/>
        <end position="708"/>
    </location>
</feature>
<feature type="compositionally biased region" description="Polar residues" evidence="1">
    <location>
        <begin position="983"/>
        <end position="992"/>
    </location>
</feature>
<feature type="region of interest" description="Disordered" evidence="1">
    <location>
        <begin position="1149"/>
        <end position="1227"/>
    </location>
</feature>
<comment type="caution">
    <text evidence="2">The sequence shown here is derived from an EMBL/GenBank/DDBJ whole genome shotgun (WGS) entry which is preliminary data.</text>
</comment>
<feature type="compositionally biased region" description="Polar residues" evidence="1">
    <location>
        <begin position="1016"/>
        <end position="1026"/>
    </location>
</feature>
<organism evidence="2 3">
    <name type="scientific">Heracleum sosnowskyi</name>
    <dbReference type="NCBI Taxonomy" id="360622"/>
    <lineage>
        <taxon>Eukaryota</taxon>
        <taxon>Viridiplantae</taxon>
        <taxon>Streptophyta</taxon>
        <taxon>Embryophyta</taxon>
        <taxon>Tracheophyta</taxon>
        <taxon>Spermatophyta</taxon>
        <taxon>Magnoliopsida</taxon>
        <taxon>eudicotyledons</taxon>
        <taxon>Gunneridae</taxon>
        <taxon>Pentapetalae</taxon>
        <taxon>asterids</taxon>
        <taxon>campanulids</taxon>
        <taxon>Apiales</taxon>
        <taxon>Apiaceae</taxon>
        <taxon>Apioideae</taxon>
        <taxon>apioid superclade</taxon>
        <taxon>Tordylieae</taxon>
        <taxon>Tordyliinae</taxon>
        <taxon>Heracleum</taxon>
    </lineage>
</organism>
<feature type="compositionally biased region" description="Polar residues" evidence="1">
    <location>
        <begin position="256"/>
        <end position="269"/>
    </location>
</feature>
<feature type="compositionally biased region" description="Polar residues" evidence="1">
    <location>
        <begin position="388"/>
        <end position="398"/>
    </location>
</feature>
<feature type="compositionally biased region" description="Basic and acidic residues" evidence="1">
    <location>
        <begin position="1360"/>
        <end position="1373"/>
    </location>
</feature>
<feature type="compositionally biased region" description="Basic and acidic residues" evidence="1">
    <location>
        <begin position="271"/>
        <end position="292"/>
    </location>
</feature>